<dbReference type="InterPro" id="IPR024965">
    <property type="entry name" value="Putative_integrase"/>
</dbReference>
<reference evidence="2 3" key="1">
    <citation type="submission" date="2018-04" db="EMBL/GenBank/DDBJ databases">
        <title>Thalassorhabdus spongiae gen. nov., sp. nov., isolated from a marine sponge in South-West Iceland.</title>
        <authorList>
            <person name="Knobloch S."/>
            <person name="Daussin A."/>
            <person name="Johannsson R."/>
            <person name="Marteinsson V.T."/>
        </authorList>
    </citation>
    <scope>NUCLEOTIDE SEQUENCE [LARGE SCALE GENOMIC DNA]</scope>
    <source>
        <strain evidence="2 3">Hp12</strain>
    </source>
</reference>
<dbReference type="Proteomes" id="UP000244906">
    <property type="component" value="Unassembled WGS sequence"/>
</dbReference>
<dbReference type="OrthoDB" id="2077978at2"/>
<evidence type="ECO:0008006" key="4">
    <source>
        <dbReference type="Google" id="ProtNLM"/>
    </source>
</evidence>
<dbReference type="CDD" id="cd00397">
    <property type="entry name" value="DNA_BRE_C"/>
    <property type="match status" value="1"/>
</dbReference>
<evidence type="ECO:0000256" key="1">
    <source>
        <dbReference type="ARBA" id="ARBA00023172"/>
    </source>
</evidence>
<dbReference type="InterPro" id="IPR013762">
    <property type="entry name" value="Integrase-like_cat_sf"/>
</dbReference>
<dbReference type="Pfam" id="PF13009">
    <property type="entry name" value="Integrase_2"/>
    <property type="match status" value="1"/>
</dbReference>
<accession>A0A2V1GV63</accession>
<dbReference type="InterPro" id="IPR011010">
    <property type="entry name" value="DNA_brk_join_enz"/>
</dbReference>
<gene>
    <name evidence="2" type="ORF">DC094_16130</name>
</gene>
<keyword evidence="1" id="KW-0233">DNA recombination</keyword>
<dbReference type="EMBL" id="QDDL01000007">
    <property type="protein sequence ID" value="PVZ66788.1"/>
    <property type="molecule type" value="Genomic_DNA"/>
</dbReference>
<protein>
    <recommendedName>
        <fullName evidence="4">Integrase</fullName>
    </recommendedName>
</protein>
<dbReference type="SUPFAM" id="SSF56349">
    <property type="entry name" value="DNA breaking-rejoining enzymes"/>
    <property type="match status" value="1"/>
</dbReference>
<evidence type="ECO:0000313" key="3">
    <source>
        <dbReference type="Proteomes" id="UP000244906"/>
    </source>
</evidence>
<proteinExistence type="predicted"/>
<organism evidence="2 3">
    <name type="scientific">Pelagibaculum spongiae</name>
    <dbReference type="NCBI Taxonomy" id="2080658"/>
    <lineage>
        <taxon>Bacteria</taxon>
        <taxon>Pseudomonadati</taxon>
        <taxon>Pseudomonadota</taxon>
        <taxon>Gammaproteobacteria</taxon>
        <taxon>Oceanospirillales</taxon>
        <taxon>Pelagibaculum</taxon>
    </lineage>
</organism>
<keyword evidence="3" id="KW-1185">Reference proteome</keyword>
<name>A0A2V1GV63_9GAMM</name>
<dbReference type="GO" id="GO:0003677">
    <property type="term" value="F:DNA binding"/>
    <property type="evidence" value="ECO:0007669"/>
    <property type="project" value="InterPro"/>
</dbReference>
<sequence length="1002" mass="114554">MGDDFKISGLFGFDHSVTSHTEGSKNILKLFVRTRKKNHCTLDLKNYFSAIPFLENLIDKNAIDINSYFFYQNSCGKKIPVTEFSRGCPSEIFNETFNIFNHTNELDNIKTKGGRRSADVNLAFALRVLHIITGIDSIRDLALEQFEAFITPLRTEKNRWKDDIDSHSQKALRQIANSADIINDSSSFQKVVTVQRSDAYGNTKDLFNGGLDYMSEWVKYWKSYLEFKQLYSTKEYRRAFSNFKDYLVDQYLGDDFIGHPMQYFSSYRNENFRVWLENSAKKNKITARTVISSLAYNNDFANWYIAEHLSGKNRGDLTTSYSIIPLHKITELKIKYLGRSSYSAPTESVKAAPPLWIVQRLKEILSEDDFAWPRLKSSEYDPGILDKAGNKVWIPVITYLYLTMLEIPLRKIQVLRLDSGEGDEHTYVPKTDKWKKNNHFCANYWKNNPAVKVANRGVLRKKKIPGSLTPSLSLYINSNKTSDRQEGFGEHSGYEIPWKNTNVIQLFHSLRAWQEKYNPQTDPVRYRDIPDSIFDGKQSSSVLKSIPDRFYLFRAGKKTRGGSRLMPPTKQALVQFWNDLIEELEIRLHAEGVDVQLVLTRNKQSGYVQSCYYTPHCLRVAGLTALAEKGVPLEVLSKIVAGHKSILMTLYYIKHHPSHITEILNEASKKVEDSTHESYVSWLKEASWDQVAKYSVYNSDDAINAIKSTTGTCISGLWDSTNFGVCPYAGTRCHDGGEIINKKGKKSSYTSVDDKNCVVCRHFITGLPWLNQLWVHANSLILKSEKKGAAFRKVEKDVYKLKCQRIDLLNQNKTLPSELTIEIKKTDALMEKVSKELDVTLNTLHATHNLIEKIKHVQTESNIDDHNENLPALLLDSNSDFNTDYIETPSNFASLDLVVQASRVYHHERNEDFERERDQFIDAILLHNNYQPLMLISLSEKEKQCAADALAKVLITQVNAEDLNLLRDGRISLQELGVDSSFSKVTAQLSSSIKKMKGIGCN</sequence>
<dbReference type="RefSeq" id="WP_116688151.1">
    <property type="nucleotide sequence ID" value="NZ_CAWNYD010000007.1"/>
</dbReference>
<comment type="caution">
    <text evidence="2">The sequence shown here is derived from an EMBL/GenBank/DDBJ whole genome shotgun (WGS) entry which is preliminary data.</text>
</comment>
<dbReference type="GO" id="GO:0006310">
    <property type="term" value="P:DNA recombination"/>
    <property type="evidence" value="ECO:0007669"/>
    <property type="project" value="UniProtKB-KW"/>
</dbReference>
<dbReference type="GO" id="GO:0015074">
    <property type="term" value="P:DNA integration"/>
    <property type="evidence" value="ECO:0007669"/>
    <property type="project" value="InterPro"/>
</dbReference>
<evidence type="ECO:0000313" key="2">
    <source>
        <dbReference type="EMBL" id="PVZ66788.1"/>
    </source>
</evidence>
<dbReference type="Gene3D" id="1.10.443.10">
    <property type="entry name" value="Intergrase catalytic core"/>
    <property type="match status" value="1"/>
</dbReference>
<dbReference type="AlphaFoldDB" id="A0A2V1GV63"/>